<dbReference type="Pfam" id="PF13499">
    <property type="entry name" value="EF-hand_7"/>
    <property type="match status" value="1"/>
</dbReference>
<evidence type="ECO:0000256" key="9">
    <source>
        <dbReference type="ARBA" id="ARBA00023180"/>
    </source>
</evidence>
<dbReference type="Gene3D" id="3.10.50.40">
    <property type="match status" value="2"/>
</dbReference>
<dbReference type="PROSITE" id="PS00018">
    <property type="entry name" value="EF_HAND_1"/>
    <property type="match status" value="1"/>
</dbReference>
<dbReference type="InterPro" id="IPR001179">
    <property type="entry name" value="PPIase_FKBP_dom"/>
</dbReference>
<dbReference type="PANTHER" id="PTHR46222">
    <property type="entry name" value="PEPTIDYL-PROLYL CIS-TRANS ISOMERASE FKBP7/14"/>
    <property type="match status" value="1"/>
</dbReference>
<evidence type="ECO:0000256" key="3">
    <source>
        <dbReference type="ARBA" id="ARBA00022729"/>
    </source>
</evidence>
<feature type="domain" description="EF-hand" evidence="16">
    <location>
        <begin position="215"/>
        <end position="247"/>
    </location>
</feature>
<keyword evidence="6" id="KW-0106">Calcium</keyword>
<evidence type="ECO:0000256" key="11">
    <source>
        <dbReference type="ARBA" id="ARBA00059888"/>
    </source>
</evidence>
<dbReference type="PROSITE" id="PS50059">
    <property type="entry name" value="FKBP_PPIASE"/>
    <property type="match status" value="1"/>
</dbReference>
<dbReference type="SUPFAM" id="SSF47473">
    <property type="entry name" value="EF-hand"/>
    <property type="match status" value="1"/>
</dbReference>
<comment type="subunit">
    <text evidence="12">Monomer. Homodimer. Interacts with type III, type IV and type X collagens.</text>
</comment>
<name>A0A674CWF7_SALTR</name>
<proteinExistence type="predicted"/>
<reference evidence="17" key="2">
    <citation type="submission" date="2025-09" db="UniProtKB">
        <authorList>
            <consortium name="Ensembl"/>
        </authorList>
    </citation>
    <scope>IDENTIFICATION</scope>
</reference>
<evidence type="ECO:0000256" key="4">
    <source>
        <dbReference type="ARBA" id="ARBA00022737"/>
    </source>
</evidence>
<keyword evidence="3 14" id="KW-0732">Signal</keyword>
<feature type="domain" description="EF-hand" evidence="16">
    <location>
        <begin position="171"/>
        <end position="206"/>
    </location>
</feature>
<keyword evidence="18" id="KW-1185">Reference proteome</keyword>
<dbReference type="OMA" id="ICHRKSK"/>
<dbReference type="InParanoid" id="A0A674CWF7"/>
<dbReference type="EC" id="5.2.1.8" evidence="13"/>
<evidence type="ECO:0000313" key="18">
    <source>
        <dbReference type="Proteomes" id="UP000472277"/>
    </source>
</evidence>
<dbReference type="PANTHER" id="PTHR46222:SF1">
    <property type="entry name" value="PEPTIDYL-PROLYL CIS-TRANS ISOMERASE FKBP14"/>
    <property type="match status" value="1"/>
</dbReference>
<keyword evidence="7 13" id="KW-0697">Rotamase</keyword>
<evidence type="ECO:0000256" key="10">
    <source>
        <dbReference type="ARBA" id="ARBA00023235"/>
    </source>
</evidence>
<comment type="function">
    <text evidence="11">PPIase which accelerates the folding of proteins during protein synthesis. Has a preference for substrates containing 4-hydroxylproline modifications, including type III collagen. May also target type VI and type X collagens.</text>
</comment>
<feature type="domain" description="PPIase FKBP-type" evidence="15">
    <location>
        <begin position="45"/>
        <end position="171"/>
    </location>
</feature>
<evidence type="ECO:0000256" key="12">
    <source>
        <dbReference type="ARBA" id="ARBA00063812"/>
    </source>
</evidence>
<dbReference type="GO" id="GO:0003755">
    <property type="term" value="F:peptidyl-prolyl cis-trans isomerase activity"/>
    <property type="evidence" value="ECO:0007669"/>
    <property type="project" value="UniProtKB-KW"/>
</dbReference>
<reference evidence="17" key="1">
    <citation type="submission" date="2025-08" db="UniProtKB">
        <authorList>
            <consortium name="Ensembl"/>
        </authorList>
    </citation>
    <scope>IDENTIFICATION</scope>
</reference>
<keyword evidence="2" id="KW-0479">Metal-binding</keyword>
<dbReference type="Pfam" id="PF00254">
    <property type="entry name" value="FKBP_C"/>
    <property type="match status" value="2"/>
</dbReference>
<accession>A0A674CWF7</accession>
<dbReference type="Proteomes" id="UP000472277">
    <property type="component" value="Chromosome 36"/>
</dbReference>
<gene>
    <name evidence="17" type="primary">FKBP14</name>
</gene>
<dbReference type="GO" id="GO:0005783">
    <property type="term" value="C:endoplasmic reticulum"/>
    <property type="evidence" value="ECO:0007669"/>
    <property type="project" value="UniProtKB-ARBA"/>
</dbReference>
<dbReference type="GO" id="GO:0005509">
    <property type="term" value="F:calcium ion binding"/>
    <property type="evidence" value="ECO:0007669"/>
    <property type="project" value="InterPro"/>
</dbReference>
<evidence type="ECO:0000256" key="1">
    <source>
        <dbReference type="ARBA" id="ARBA00000971"/>
    </source>
</evidence>
<evidence type="ECO:0000256" key="5">
    <source>
        <dbReference type="ARBA" id="ARBA00022824"/>
    </source>
</evidence>
<dbReference type="FunFam" id="3.10.50.40:FF:000006">
    <property type="entry name" value="Peptidyl-prolyl cis-trans isomerase"/>
    <property type="match status" value="1"/>
</dbReference>
<keyword evidence="8" id="KW-1015">Disulfide bond</keyword>
<evidence type="ECO:0000256" key="6">
    <source>
        <dbReference type="ARBA" id="ARBA00022837"/>
    </source>
</evidence>
<dbReference type="SUPFAM" id="SSF54534">
    <property type="entry name" value="FKBP-like"/>
    <property type="match status" value="2"/>
</dbReference>
<keyword evidence="10 13" id="KW-0413">Isomerase</keyword>
<dbReference type="InterPro" id="IPR052273">
    <property type="entry name" value="PPIase_FKBP"/>
</dbReference>
<sequence length="247" mass="28408">MFLACLSWFCTSLLVFVSGGKLPEAEVKITVLHKPFLCHRKSKYGDILLVHHEGYLQNGTKFHSSYSQGDQQPVWFTLGIKEVIKGWDKGLQGMCSGEKRRLVVPPALAYGKEGKGRLHTHTHTPHTHQGMCSGEKRRLVVPPALAYGKEGKGKIPPESTLTFNIEVMEIRNGPRSHESFQEMDLNDDWKLSKDEVKEYLRKEFQRHGYPPNDTHHEQMVEDIFKKEDENEDGFISSREFTYKHDEL</sequence>
<dbReference type="Ensembl" id="ENSSTUT00000093690.1">
    <property type="protein sequence ID" value="ENSSTUP00000088042.1"/>
    <property type="gene ID" value="ENSSTUG00000038740.1"/>
</dbReference>
<evidence type="ECO:0000313" key="17">
    <source>
        <dbReference type="Ensembl" id="ENSSTUP00000088042.1"/>
    </source>
</evidence>
<dbReference type="InterPro" id="IPR002048">
    <property type="entry name" value="EF_hand_dom"/>
</dbReference>
<keyword evidence="5" id="KW-0256">Endoplasmic reticulum</keyword>
<organism evidence="17 18">
    <name type="scientific">Salmo trutta</name>
    <name type="common">Brown trout</name>
    <dbReference type="NCBI Taxonomy" id="8032"/>
    <lineage>
        <taxon>Eukaryota</taxon>
        <taxon>Metazoa</taxon>
        <taxon>Chordata</taxon>
        <taxon>Craniata</taxon>
        <taxon>Vertebrata</taxon>
        <taxon>Euteleostomi</taxon>
        <taxon>Actinopterygii</taxon>
        <taxon>Neopterygii</taxon>
        <taxon>Teleostei</taxon>
        <taxon>Protacanthopterygii</taxon>
        <taxon>Salmoniformes</taxon>
        <taxon>Salmonidae</taxon>
        <taxon>Salmoninae</taxon>
        <taxon>Salmo</taxon>
    </lineage>
</organism>
<feature type="chain" id="PRO_5025447243" description="peptidylprolyl isomerase" evidence="14">
    <location>
        <begin position="20"/>
        <end position="247"/>
    </location>
</feature>
<dbReference type="PROSITE" id="PS50222">
    <property type="entry name" value="EF_HAND_2"/>
    <property type="match status" value="2"/>
</dbReference>
<keyword evidence="9" id="KW-0325">Glycoprotein</keyword>
<dbReference type="Gene3D" id="1.10.238.10">
    <property type="entry name" value="EF-hand"/>
    <property type="match status" value="1"/>
</dbReference>
<dbReference type="InterPro" id="IPR011992">
    <property type="entry name" value="EF-hand-dom_pair"/>
</dbReference>
<protein>
    <recommendedName>
        <fullName evidence="13">peptidylprolyl isomerase</fullName>
        <ecNumber evidence="13">5.2.1.8</ecNumber>
    </recommendedName>
</protein>
<keyword evidence="4" id="KW-0677">Repeat</keyword>
<evidence type="ECO:0000256" key="7">
    <source>
        <dbReference type="ARBA" id="ARBA00023110"/>
    </source>
</evidence>
<dbReference type="InterPro" id="IPR046357">
    <property type="entry name" value="PPIase_dom_sf"/>
</dbReference>
<evidence type="ECO:0000256" key="13">
    <source>
        <dbReference type="PROSITE-ProRule" id="PRU00277"/>
    </source>
</evidence>
<dbReference type="AlphaFoldDB" id="A0A674CWF7"/>
<dbReference type="FunFam" id="1.10.238.10:FF:000118">
    <property type="entry name" value="Peptidylprolyl isomerase"/>
    <property type="match status" value="1"/>
</dbReference>
<feature type="signal peptide" evidence="14">
    <location>
        <begin position="1"/>
        <end position="19"/>
    </location>
</feature>
<comment type="catalytic activity">
    <reaction evidence="1 13">
        <text>[protein]-peptidylproline (omega=180) = [protein]-peptidylproline (omega=0)</text>
        <dbReference type="Rhea" id="RHEA:16237"/>
        <dbReference type="Rhea" id="RHEA-COMP:10747"/>
        <dbReference type="Rhea" id="RHEA-COMP:10748"/>
        <dbReference type="ChEBI" id="CHEBI:83833"/>
        <dbReference type="ChEBI" id="CHEBI:83834"/>
        <dbReference type="EC" id="5.2.1.8"/>
    </reaction>
</comment>
<evidence type="ECO:0000259" key="15">
    <source>
        <dbReference type="PROSITE" id="PS50059"/>
    </source>
</evidence>
<evidence type="ECO:0000259" key="16">
    <source>
        <dbReference type="PROSITE" id="PS50222"/>
    </source>
</evidence>
<evidence type="ECO:0000256" key="14">
    <source>
        <dbReference type="SAM" id="SignalP"/>
    </source>
</evidence>
<evidence type="ECO:0000256" key="8">
    <source>
        <dbReference type="ARBA" id="ARBA00023157"/>
    </source>
</evidence>
<dbReference type="GeneTree" id="ENSGT00940000157858"/>
<dbReference type="InterPro" id="IPR018247">
    <property type="entry name" value="EF_Hand_1_Ca_BS"/>
</dbReference>
<evidence type="ECO:0000256" key="2">
    <source>
        <dbReference type="ARBA" id="ARBA00022723"/>
    </source>
</evidence>